<feature type="domain" description="Mab-21-like nucleotidyltransferase" evidence="1">
    <location>
        <begin position="93"/>
        <end position="168"/>
    </location>
</feature>
<dbReference type="EMBL" id="CAJNOK010046914">
    <property type="protein sequence ID" value="CAF1585352.1"/>
    <property type="molecule type" value="Genomic_DNA"/>
</dbReference>
<dbReference type="Proteomes" id="UP000677228">
    <property type="component" value="Unassembled WGS sequence"/>
</dbReference>
<name>A0A8S2FYR9_9BILA</name>
<dbReference type="InterPro" id="IPR046903">
    <property type="entry name" value="Mab-21-like_nuc_Trfase"/>
</dbReference>
<evidence type="ECO:0000259" key="1">
    <source>
        <dbReference type="Pfam" id="PF03281"/>
    </source>
</evidence>
<organism evidence="2 4">
    <name type="scientific">Didymodactylos carnosus</name>
    <dbReference type="NCBI Taxonomy" id="1234261"/>
    <lineage>
        <taxon>Eukaryota</taxon>
        <taxon>Metazoa</taxon>
        <taxon>Spiralia</taxon>
        <taxon>Gnathifera</taxon>
        <taxon>Rotifera</taxon>
        <taxon>Eurotatoria</taxon>
        <taxon>Bdelloidea</taxon>
        <taxon>Philodinida</taxon>
        <taxon>Philodinidae</taxon>
        <taxon>Didymodactylos</taxon>
    </lineage>
</organism>
<evidence type="ECO:0000313" key="3">
    <source>
        <dbReference type="EMBL" id="CAF4386444.1"/>
    </source>
</evidence>
<dbReference type="Pfam" id="PF03281">
    <property type="entry name" value="Mab-21"/>
    <property type="match status" value="1"/>
</dbReference>
<evidence type="ECO:0000313" key="4">
    <source>
        <dbReference type="Proteomes" id="UP000677228"/>
    </source>
</evidence>
<dbReference type="AlphaFoldDB" id="A0A8S2FYR9"/>
<gene>
    <name evidence="2" type="ORF">OVA965_LOCUS41222</name>
    <name evidence="3" type="ORF">TMI583_LOCUS42807</name>
</gene>
<protein>
    <recommendedName>
        <fullName evidence="1">Mab-21-like nucleotidyltransferase domain-containing protein</fullName>
    </recommendedName>
</protein>
<sequence length="182" mass="21585">IQFTEGPIPPKSGQLMGKQEKYALGTFQLFKRWLPDAKIFFYIYKFIGPAFNVPLTYEEKSKIIILLEFFRKWKHLAIESNKITYNVHKCIQKILPSRVDHDYVPAFKLNFWSTIIQENFLKRFEKSRPDLYEHIKTIHTHLVPKWSETKETLADQELEFRYSFSVVEIILAEKRSPNGLAS</sequence>
<feature type="non-terminal residue" evidence="2">
    <location>
        <position position="1"/>
    </location>
</feature>
<dbReference type="Proteomes" id="UP000682733">
    <property type="component" value="Unassembled WGS sequence"/>
</dbReference>
<dbReference type="EMBL" id="CAJOBA010070122">
    <property type="protein sequence ID" value="CAF4386444.1"/>
    <property type="molecule type" value="Genomic_DNA"/>
</dbReference>
<accession>A0A8S2FYR9</accession>
<evidence type="ECO:0000313" key="2">
    <source>
        <dbReference type="EMBL" id="CAF1585352.1"/>
    </source>
</evidence>
<reference evidence="2" key="1">
    <citation type="submission" date="2021-02" db="EMBL/GenBank/DDBJ databases">
        <authorList>
            <person name="Nowell W R."/>
        </authorList>
    </citation>
    <scope>NUCLEOTIDE SEQUENCE</scope>
</reference>
<proteinExistence type="predicted"/>
<comment type="caution">
    <text evidence="2">The sequence shown here is derived from an EMBL/GenBank/DDBJ whole genome shotgun (WGS) entry which is preliminary data.</text>
</comment>